<dbReference type="Pfam" id="PF03094">
    <property type="entry name" value="Mlo"/>
    <property type="match status" value="2"/>
</dbReference>
<name>A0AAW2UPA0_SESRA</name>
<proteinExistence type="inferred from homology"/>
<dbReference type="GO" id="GO:0016020">
    <property type="term" value="C:membrane"/>
    <property type="evidence" value="ECO:0007669"/>
    <property type="project" value="UniProtKB-SubCell"/>
</dbReference>
<dbReference type="EMBL" id="JACGWJ010000005">
    <property type="protein sequence ID" value="KAL0418187.1"/>
    <property type="molecule type" value="Genomic_DNA"/>
</dbReference>
<sequence length="111" mass="11929">MAGASGGRSLEQTPTWAVAVVCFVLVAYCHRAHHPFNWKVGQSPISNICISKSVGATWHPCSKKQEGKKYPAAGDLGEDNRRKLLMAEEDVGGSFRRILAAGETDKCAAKA</sequence>
<comment type="similarity">
    <text evidence="2">Belongs to the MLO family.</text>
</comment>
<evidence type="ECO:0000256" key="5">
    <source>
        <dbReference type="ARBA" id="ARBA00022989"/>
    </source>
</evidence>
<dbReference type="GO" id="GO:0006952">
    <property type="term" value="P:defense response"/>
    <property type="evidence" value="ECO:0007669"/>
    <property type="project" value="UniProtKB-KW"/>
</dbReference>
<evidence type="ECO:0000256" key="4">
    <source>
        <dbReference type="ARBA" id="ARBA00022821"/>
    </source>
</evidence>
<keyword evidence="3" id="KW-0812">Transmembrane</keyword>
<keyword evidence="4" id="KW-0611">Plant defense</keyword>
<organism evidence="8">
    <name type="scientific">Sesamum radiatum</name>
    <name type="common">Black benniseed</name>
    <dbReference type="NCBI Taxonomy" id="300843"/>
    <lineage>
        <taxon>Eukaryota</taxon>
        <taxon>Viridiplantae</taxon>
        <taxon>Streptophyta</taxon>
        <taxon>Embryophyta</taxon>
        <taxon>Tracheophyta</taxon>
        <taxon>Spermatophyta</taxon>
        <taxon>Magnoliopsida</taxon>
        <taxon>eudicotyledons</taxon>
        <taxon>Gunneridae</taxon>
        <taxon>Pentapetalae</taxon>
        <taxon>asterids</taxon>
        <taxon>lamiids</taxon>
        <taxon>Lamiales</taxon>
        <taxon>Pedaliaceae</taxon>
        <taxon>Sesamum</taxon>
    </lineage>
</organism>
<evidence type="ECO:0000256" key="2">
    <source>
        <dbReference type="ARBA" id="ARBA00006574"/>
    </source>
</evidence>
<evidence type="ECO:0000256" key="6">
    <source>
        <dbReference type="ARBA" id="ARBA00023136"/>
    </source>
</evidence>
<keyword evidence="6" id="KW-0472">Membrane</keyword>
<reference evidence="8" key="2">
    <citation type="journal article" date="2024" name="Plant">
        <title>Genomic evolution and insights into agronomic trait innovations of Sesamum species.</title>
        <authorList>
            <person name="Miao H."/>
            <person name="Wang L."/>
            <person name="Qu L."/>
            <person name="Liu H."/>
            <person name="Sun Y."/>
            <person name="Le M."/>
            <person name="Wang Q."/>
            <person name="Wei S."/>
            <person name="Zheng Y."/>
            <person name="Lin W."/>
            <person name="Duan Y."/>
            <person name="Cao H."/>
            <person name="Xiong S."/>
            <person name="Wang X."/>
            <person name="Wei L."/>
            <person name="Li C."/>
            <person name="Ma Q."/>
            <person name="Ju M."/>
            <person name="Zhao R."/>
            <person name="Li G."/>
            <person name="Mu C."/>
            <person name="Tian Q."/>
            <person name="Mei H."/>
            <person name="Zhang T."/>
            <person name="Gao T."/>
            <person name="Zhang H."/>
        </authorList>
    </citation>
    <scope>NUCLEOTIDE SEQUENCE</scope>
    <source>
        <strain evidence="8">G02</strain>
    </source>
</reference>
<comment type="subcellular location">
    <subcellularLocation>
        <location evidence="1">Membrane</location>
        <topology evidence="1">Multi-pass membrane protein</topology>
    </subcellularLocation>
</comment>
<protein>
    <submittedName>
        <fullName evidence="8">MLO-like protein 2</fullName>
    </submittedName>
</protein>
<accession>A0AAW2UPA0</accession>
<dbReference type="PANTHER" id="PTHR31942:SF34">
    <property type="entry name" value="MLO-LIKE PROTEIN"/>
    <property type="match status" value="1"/>
</dbReference>
<evidence type="ECO:0000256" key="3">
    <source>
        <dbReference type="ARBA" id="ARBA00022692"/>
    </source>
</evidence>
<evidence type="ECO:0000313" key="8">
    <source>
        <dbReference type="EMBL" id="KAL0418187.1"/>
    </source>
</evidence>
<dbReference type="InterPro" id="IPR004326">
    <property type="entry name" value="Mlo"/>
</dbReference>
<reference evidence="8" key="1">
    <citation type="submission" date="2020-06" db="EMBL/GenBank/DDBJ databases">
        <authorList>
            <person name="Li T."/>
            <person name="Hu X."/>
            <person name="Zhang T."/>
            <person name="Song X."/>
            <person name="Zhang H."/>
            <person name="Dai N."/>
            <person name="Sheng W."/>
            <person name="Hou X."/>
            <person name="Wei L."/>
        </authorList>
    </citation>
    <scope>NUCLEOTIDE SEQUENCE</scope>
    <source>
        <strain evidence="8">G02</strain>
        <tissue evidence="8">Leaf</tissue>
    </source>
</reference>
<gene>
    <name evidence="8" type="ORF">Sradi_1232200</name>
</gene>
<evidence type="ECO:0000256" key="1">
    <source>
        <dbReference type="ARBA" id="ARBA00004141"/>
    </source>
</evidence>
<dbReference type="AlphaFoldDB" id="A0AAW2UPA0"/>
<keyword evidence="5" id="KW-1133">Transmembrane helix</keyword>
<dbReference type="PANTHER" id="PTHR31942">
    <property type="entry name" value="MLO-LIKE PROTEIN 1"/>
    <property type="match status" value="1"/>
</dbReference>
<evidence type="ECO:0000256" key="7">
    <source>
        <dbReference type="ARBA" id="ARBA00023265"/>
    </source>
</evidence>
<comment type="caution">
    <text evidence="8">The sequence shown here is derived from an EMBL/GenBank/DDBJ whole genome shotgun (WGS) entry which is preliminary data.</text>
</comment>
<keyword evidence="7" id="KW-0568">Pathogenesis-related protein</keyword>